<dbReference type="AlphaFoldDB" id="A0A6M1RDB3"/>
<dbReference type="GO" id="GO:0000166">
    <property type="term" value="F:nucleotide binding"/>
    <property type="evidence" value="ECO:0007669"/>
    <property type="project" value="UniProtKB-KW"/>
</dbReference>
<dbReference type="InterPro" id="IPR024434">
    <property type="entry name" value="TSCPD_dom"/>
</dbReference>
<evidence type="ECO:0000256" key="2">
    <source>
        <dbReference type="ARBA" id="ARBA00012274"/>
    </source>
</evidence>
<evidence type="ECO:0000256" key="5">
    <source>
        <dbReference type="ARBA" id="ARBA00047754"/>
    </source>
</evidence>
<proteinExistence type="inferred from homology"/>
<dbReference type="EC" id="1.17.4.1" evidence="2"/>
<organism evidence="7 8">
    <name type="scientific">Grimontia sedimenti</name>
    <dbReference type="NCBI Taxonomy" id="2711294"/>
    <lineage>
        <taxon>Bacteria</taxon>
        <taxon>Pseudomonadati</taxon>
        <taxon>Pseudomonadota</taxon>
        <taxon>Gammaproteobacteria</taxon>
        <taxon>Vibrionales</taxon>
        <taxon>Vibrionaceae</taxon>
        <taxon>Grimontia</taxon>
    </lineage>
</organism>
<sequence length="232" mass="26117">MTRKIESKIVAYKVKSKDAVQEAPVAPVVEVPTFETMHEEMPRPEKLLGSTYKLKTPEHVSEHSLFITINDVVLNEGTDHEVRRPFEIFINSKSLEHYQWIVALTRIISAVFRKGGDVTFLVEELRSVFDPKGGYWNKGKYVPSLIAEIGNVIEQHLMEIGMLKNPEMDEHQKAFLEAKRAENAAKAEVKEEEPVNTGFPPSATLCYKCHNKAVIVKDGCQTCLNCGDSKCG</sequence>
<evidence type="ECO:0000313" key="8">
    <source>
        <dbReference type="Proteomes" id="UP000473008"/>
    </source>
</evidence>
<evidence type="ECO:0000256" key="4">
    <source>
        <dbReference type="ARBA" id="ARBA00022741"/>
    </source>
</evidence>
<comment type="caution">
    <text evidence="7">The sequence shown here is derived from an EMBL/GenBank/DDBJ whole genome shotgun (WGS) entry which is preliminary data.</text>
</comment>
<comment type="similarity">
    <text evidence="1">Belongs to the ribonucleoside diphosphate reductase class-2 family.</text>
</comment>
<accession>A0A6M1RDB3</accession>
<reference evidence="7 8" key="1">
    <citation type="submission" date="2020-02" db="EMBL/GenBank/DDBJ databases">
        <title>The draft genome of Grimontia sedimenta sp. nov., isolated from benthic sediments near coral reefs south of Kuwait.</title>
        <authorList>
            <person name="Mahmoud H.M."/>
            <person name="Jose L."/>
            <person name="Eapen S."/>
        </authorList>
    </citation>
    <scope>NUCLEOTIDE SEQUENCE [LARGE SCALE GENOMIC DNA]</scope>
    <source>
        <strain evidence="7 8">S25</strain>
    </source>
</reference>
<dbReference type="EMBL" id="JAALDL010000003">
    <property type="protein sequence ID" value="NGN97382.1"/>
    <property type="molecule type" value="Genomic_DNA"/>
</dbReference>
<dbReference type="RefSeq" id="WP_002540572.1">
    <property type="nucleotide sequence ID" value="NZ_JAALDL010000003.1"/>
</dbReference>
<comment type="catalytic activity">
    <reaction evidence="5">
        <text>a 2'-deoxyribonucleoside 5'-diphosphate + [thioredoxin]-disulfide + H2O = a ribonucleoside 5'-diphosphate + [thioredoxin]-dithiol</text>
        <dbReference type="Rhea" id="RHEA:23252"/>
        <dbReference type="Rhea" id="RHEA-COMP:10698"/>
        <dbReference type="Rhea" id="RHEA-COMP:10700"/>
        <dbReference type="ChEBI" id="CHEBI:15377"/>
        <dbReference type="ChEBI" id="CHEBI:29950"/>
        <dbReference type="ChEBI" id="CHEBI:50058"/>
        <dbReference type="ChEBI" id="CHEBI:57930"/>
        <dbReference type="ChEBI" id="CHEBI:73316"/>
        <dbReference type="EC" id="1.17.4.1"/>
    </reaction>
</comment>
<evidence type="ECO:0000313" key="7">
    <source>
        <dbReference type="EMBL" id="NGN97382.1"/>
    </source>
</evidence>
<evidence type="ECO:0000256" key="1">
    <source>
        <dbReference type="ARBA" id="ARBA00007405"/>
    </source>
</evidence>
<keyword evidence="4" id="KW-0547">Nucleotide-binding</keyword>
<keyword evidence="3" id="KW-0237">DNA synthesis</keyword>
<dbReference type="Pfam" id="PF12637">
    <property type="entry name" value="TSCPD"/>
    <property type="match status" value="1"/>
</dbReference>
<name>A0A6M1RDB3_9GAMM</name>
<dbReference type="GO" id="GO:0071897">
    <property type="term" value="P:DNA biosynthetic process"/>
    <property type="evidence" value="ECO:0007669"/>
    <property type="project" value="UniProtKB-KW"/>
</dbReference>
<evidence type="ECO:0000256" key="3">
    <source>
        <dbReference type="ARBA" id="ARBA00022634"/>
    </source>
</evidence>
<dbReference type="Proteomes" id="UP000473008">
    <property type="component" value="Unassembled WGS sequence"/>
</dbReference>
<feature type="domain" description="TSCPD" evidence="6">
    <location>
        <begin position="53"/>
        <end position="157"/>
    </location>
</feature>
<gene>
    <name evidence="7" type="ORF">G5S52_06800</name>
</gene>
<dbReference type="GO" id="GO:0004748">
    <property type="term" value="F:ribonucleoside-diphosphate reductase activity, thioredoxin disulfide as acceptor"/>
    <property type="evidence" value="ECO:0007669"/>
    <property type="project" value="UniProtKB-EC"/>
</dbReference>
<protein>
    <recommendedName>
        <fullName evidence="2">ribonucleoside-diphosphate reductase</fullName>
        <ecNumber evidence="2">1.17.4.1</ecNumber>
    </recommendedName>
</protein>
<evidence type="ECO:0000259" key="6">
    <source>
        <dbReference type="Pfam" id="PF12637"/>
    </source>
</evidence>
<keyword evidence="8" id="KW-1185">Reference proteome</keyword>